<evidence type="ECO:0000256" key="1">
    <source>
        <dbReference type="SAM" id="Phobius"/>
    </source>
</evidence>
<feature type="transmembrane region" description="Helical" evidence="1">
    <location>
        <begin position="21"/>
        <end position="40"/>
    </location>
</feature>
<gene>
    <name evidence="2" type="ORF">KDX31_08430</name>
</gene>
<accession>A0ABY5GYZ5</accession>
<keyword evidence="1" id="KW-0812">Transmembrane</keyword>
<keyword evidence="1" id="KW-0472">Membrane</keyword>
<evidence type="ECO:0000313" key="3">
    <source>
        <dbReference type="Proteomes" id="UP001059950"/>
    </source>
</evidence>
<name>A0ABY5GYZ5_9GAMM</name>
<dbReference type="EMBL" id="CP073344">
    <property type="protein sequence ID" value="UTW05009.1"/>
    <property type="molecule type" value="Genomic_DNA"/>
</dbReference>
<dbReference type="Proteomes" id="UP001059950">
    <property type="component" value="Chromosome"/>
</dbReference>
<keyword evidence="1" id="KW-1133">Transmembrane helix</keyword>
<keyword evidence="3" id="KW-1185">Reference proteome</keyword>
<sequence length="198" mass="21635">MRDIADLNHDQMPSAMSLIKATITAVAGAIVILVLIVLPAEYGIDPTGLGNQMGLTRMSAEPAKATIDTQPSVAVNTSLSTYVPPVWIGSSPYRSDQMSLILQPGKGAEIKARMTPGENFVFNWKTEGGDVYFDMHGEQIDAGDEFTSYWLERSRSSASGSFEAPFEGTHGWYWKNNGTEPVTVFLEISGFYADLYKP</sequence>
<reference evidence="2" key="1">
    <citation type="submission" date="2021-04" db="EMBL/GenBank/DDBJ databases">
        <title>Oceanospirillales bacteria with DddD are important DMSP degraders in coastal seawater.</title>
        <authorList>
            <person name="Liu J."/>
        </authorList>
    </citation>
    <scope>NUCLEOTIDE SEQUENCE</scope>
    <source>
        <strain evidence="2">GY6</strain>
    </source>
</reference>
<proteinExistence type="predicted"/>
<evidence type="ECO:0000313" key="2">
    <source>
        <dbReference type="EMBL" id="UTW05009.1"/>
    </source>
</evidence>
<evidence type="ECO:0008006" key="4">
    <source>
        <dbReference type="Google" id="ProtNLM"/>
    </source>
</evidence>
<organism evidence="2 3">
    <name type="scientific">Amphritea atlantica</name>
    <dbReference type="NCBI Taxonomy" id="355243"/>
    <lineage>
        <taxon>Bacteria</taxon>
        <taxon>Pseudomonadati</taxon>
        <taxon>Pseudomonadota</taxon>
        <taxon>Gammaproteobacteria</taxon>
        <taxon>Oceanospirillales</taxon>
        <taxon>Oceanospirillaceae</taxon>
        <taxon>Amphritea</taxon>
    </lineage>
</organism>
<protein>
    <recommendedName>
        <fullName evidence="4">Transmembrane anchor protein</fullName>
    </recommendedName>
</protein>